<keyword evidence="1" id="KW-0812">Transmembrane</keyword>
<keyword evidence="3" id="KW-1185">Reference proteome</keyword>
<evidence type="ECO:0000313" key="2">
    <source>
        <dbReference type="EMBL" id="OXA40872.1"/>
    </source>
</evidence>
<feature type="transmembrane region" description="Helical" evidence="1">
    <location>
        <begin position="95"/>
        <end position="118"/>
    </location>
</feature>
<protein>
    <submittedName>
        <fullName evidence="2">Uncharacterized protein</fullName>
    </submittedName>
</protein>
<accession>A0A226D5N0</accession>
<organism evidence="2 3">
    <name type="scientific">Folsomia candida</name>
    <name type="common">Springtail</name>
    <dbReference type="NCBI Taxonomy" id="158441"/>
    <lineage>
        <taxon>Eukaryota</taxon>
        <taxon>Metazoa</taxon>
        <taxon>Ecdysozoa</taxon>
        <taxon>Arthropoda</taxon>
        <taxon>Hexapoda</taxon>
        <taxon>Collembola</taxon>
        <taxon>Entomobryomorpha</taxon>
        <taxon>Isotomoidea</taxon>
        <taxon>Isotomidae</taxon>
        <taxon>Proisotominae</taxon>
        <taxon>Folsomia</taxon>
    </lineage>
</organism>
<proteinExistence type="predicted"/>
<evidence type="ECO:0000256" key="1">
    <source>
        <dbReference type="SAM" id="Phobius"/>
    </source>
</evidence>
<dbReference type="OrthoDB" id="8297494at2759"/>
<dbReference type="AlphaFoldDB" id="A0A226D5N0"/>
<comment type="caution">
    <text evidence="2">The sequence shown here is derived from an EMBL/GenBank/DDBJ whole genome shotgun (WGS) entry which is preliminary data.</text>
</comment>
<evidence type="ECO:0000313" key="3">
    <source>
        <dbReference type="Proteomes" id="UP000198287"/>
    </source>
</evidence>
<keyword evidence="1" id="KW-0472">Membrane</keyword>
<sequence length="214" mass="24630">MTPRKKDIEFSHLLPTSLTPWTFFFFLPLESVISVQLAVRAGFCILTVLLIGIAFLWIECRSFFTRYEMGTADQLDYKKVQVFEKFLNACTRDRIFLKTAFLMPALQTILSIATIKMFHLGQDLVAVMFIWIYLLALGFSLITFSAAANVYRSSQEWIAGSKGAGNKTRYERKFHKSLRPLRLPFGNNFVEVLTPLIVQEFCIRQAMSFLLVTK</sequence>
<feature type="transmembrane region" description="Helical" evidence="1">
    <location>
        <begin position="124"/>
        <end position="148"/>
    </location>
</feature>
<name>A0A226D5N0_FOLCA</name>
<gene>
    <name evidence="2" type="ORF">Fcan01_24327</name>
</gene>
<keyword evidence="1" id="KW-1133">Transmembrane helix</keyword>
<dbReference type="Proteomes" id="UP000198287">
    <property type="component" value="Unassembled WGS sequence"/>
</dbReference>
<feature type="transmembrane region" description="Helical" evidence="1">
    <location>
        <begin position="35"/>
        <end position="58"/>
    </location>
</feature>
<feature type="transmembrane region" description="Helical" evidence="1">
    <location>
        <begin position="12"/>
        <end position="29"/>
    </location>
</feature>
<dbReference type="EMBL" id="LNIX01000031">
    <property type="protein sequence ID" value="OXA40872.1"/>
    <property type="molecule type" value="Genomic_DNA"/>
</dbReference>
<reference evidence="2 3" key="1">
    <citation type="submission" date="2015-12" db="EMBL/GenBank/DDBJ databases">
        <title>The genome of Folsomia candida.</title>
        <authorList>
            <person name="Faddeeva A."/>
            <person name="Derks M.F."/>
            <person name="Anvar Y."/>
            <person name="Smit S."/>
            <person name="Van Straalen N."/>
            <person name="Roelofs D."/>
        </authorList>
    </citation>
    <scope>NUCLEOTIDE SEQUENCE [LARGE SCALE GENOMIC DNA]</scope>
    <source>
        <strain evidence="2 3">VU population</strain>
        <tissue evidence="2">Whole body</tissue>
    </source>
</reference>